<name>A0A835YVX5_9STRA</name>
<protein>
    <submittedName>
        <fullName evidence="1">Uncharacterized protein</fullName>
    </submittedName>
</protein>
<keyword evidence="2" id="KW-1185">Reference proteome</keyword>
<sequence length="156" mass="16776">EGIVKLAESLGDVTGKPIIDVTNPLSDYPQMEVRWKQGTSAAEVLQSALPNAIVYKAFNTLGVENMSHGDGSGFAGWTGGQLSMMYAGGPEKNDRVATLIKAMGWIPAYVGPNRYARNLEALAEMWIHVSVPEAGSTPVSWGRRFVFQPVGANLPK</sequence>
<gene>
    <name evidence="1" type="ORF">JKP88DRAFT_169397</name>
</gene>
<dbReference type="SUPFAM" id="SSF51735">
    <property type="entry name" value="NAD(P)-binding Rossmann-fold domains"/>
    <property type="match status" value="1"/>
</dbReference>
<accession>A0A835YVX5</accession>
<dbReference type="Proteomes" id="UP000664859">
    <property type="component" value="Unassembled WGS sequence"/>
</dbReference>
<evidence type="ECO:0000313" key="2">
    <source>
        <dbReference type="Proteomes" id="UP000664859"/>
    </source>
</evidence>
<organism evidence="1 2">
    <name type="scientific">Tribonema minus</name>
    <dbReference type="NCBI Taxonomy" id="303371"/>
    <lineage>
        <taxon>Eukaryota</taxon>
        <taxon>Sar</taxon>
        <taxon>Stramenopiles</taxon>
        <taxon>Ochrophyta</taxon>
        <taxon>PX clade</taxon>
        <taxon>Xanthophyceae</taxon>
        <taxon>Tribonematales</taxon>
        <taxon>Tribonemataceae</taxon>
        <taxon>Tribonema</taxon>
    </lineage>
</organism>
<reference evidence="1" key="1">
    <citation type="submission" date="2021-02" db="EMBL/GenBank/DDBJ databases">
        <title>First Annotated Genome of the Yellow-green Alga Tribonema minus.</title>
        <authorList>
            <person name="Mahan K.M."/>
        </authorList>
    </citation>
    <scope>NUCLEOTIDE SEQUENCE</scope>
    <source>
        <strain evidence="1">UTEX B ZZ1240</strain>
    </source>
</reference>
<dbReference type="InterPro" id="IPR036291">
    <property type="entry name" value="NAD(P)-bd_dom_sf"/>
</dbReference>
<dbReference type="AlphaFoldDB" id="A0A835YVX5"/>
<feature type="non-terminal residue" evidence="1">
    <location>
        <position position="1"/>
    </location>
</feature>
<proteinExistence type="predicted"/>
<dbReference type="Gene3D" id="3.40.50.720">
    <property type="entry name" value="NAD(P)-binding Rossmann-like Domain"/>
    <property type="match status" value="1"/>
</dbReference>
<comment type="caution">
    <text evidence="1">The sequence shown here is derived from an EMBL/GenBank/DDBJ whole genome shotgun (WGS) entry which is preliminary data.</text>
</comment>
<dbReference type="EMBL" id="JAFCMP010000518">
    <property type="protein sequence ID" value="KAG5178099.1"/>
    <property type="molecule type" value="Genomic_DNA"/>
</dbReference>
<evidence type="ECO:0000313" key="1">
    <source>
        <dbReference type="EMBL" id="KAG5178099.1"/>
    </source>
</evidence>
<dbReference type="OrthoDB" id="550646at2759"/>